<dbReference type="Gene3D" id="3.90.320.10">
    <property type="match status" value="1"/>
</dbReference>
<accession>A0A6J5S176</accession>
<sequence length="241" mass="28238">MVTKKVIPIKPATSWSFSRYSDYKNCPLKFKLKHIDKIKEPPNPAMARGAAIHTLAEDYIKGKGRTLPMELKLFGDELKALRKQFKKSINGMVVEDNWSFTKDWEETEWNNWVHCWVRIKLDCAHHEGDDILIVTDWKTGKFRAEMNEEYMEQLELYALAALLLHPHLKEVRPRLAYLDQGTIYPDADKPLIFTPKDIDRLKKVWAKRTKAMMNDTTFAPRPNDKCRWCFFSASKNGPCKY</sequence>
<gene>
    <name evidence="3" type="ORF">UFOVP1358_35</name>
    <name evidence="2" type="ORF">UFOVP931_29</name>
</gene>
<name>A0A6J5S176_9CAUD</name>
<evidence type="ECO:0000313" key="2">
    <source>
        <dbReference type="EMBL" id="CAB4171907.1"/>
    </source>
</evidence>
<dbReference type="EMBL" id="LR796870">
    <property type="protein sequence ID" value="CAB4171907.1"/>
    <property type="molecule type" value="Genomic_DNA"/>
</dbReference>
<dbReference type="InterPro" id="IPR038726">
    <property type="entry name" value="PDDEXK_AddAB-type"/>
</dbReference>
<organism evidence="3">
    <name type="scientific">uncultured Caudovirales phage</name>
    <dbReference type="NCBI Taxonomy" id="2100421"/>
    <lineage>
        <taxon>Viruses</taxon>
        <taxon>Duplodnaviria</taxon>
        <taxon>Heunggongvirae</taxon>
        <taxon>Uroviricota</taxon>
        <taxon>Caudoviricetes</taxon>
        <taxon>Peduoviridae</taxon>
        <taxon>Maltschvirus</taxon>
        <taxon>Maltschvirus maltsch</taxon>
    </lineage>
</organism>
<evidence type="ECO:0000313" key="3">
    <source>
        <dbReference type="EMBL" id="CAB4200137.1"/>
    </source>
</evidence>
<protein>
    <submittedName>
        <fullName evidence="3">PD-(D/E)XK nuclease superfamily</fullName>
    </submittedName>
</protein>
<dbReference type="Pfam" id="PF12705">
    <property type="entry name" value="PDDEXK_1"/>
    <property type="match status" value="1"/>
</dbReference>
<evidence type="ECO:0000259" key="1">
    <source>
        <dbReference type="Pfam" id="PF12705"/>
    </source>
</evidence>
<dbReference type="InterPro" id="IPR011604">
    <property type="entry name" value="PDDEXK-like_dom_sf"/>
</dbReference>
<reference evidence="3" key="1">
    <citation type="submission" date="2020-05" db="EMBL/GenBank/DDBJ databases">
        <authorList>
            <person name="Chiriac C."/>
            <person name="Salcher M."/>
            <person name="Ghai R."/>
            <person name="Kavagutti S V."/>
        </authorList>
    </citation>
    <scope>NUCLEOTIDE SEQUENCE</scope>
</reference>
<dbReference type="EMBL" id="LR797302">
    <property type="protein sequence ID" value="CAB4200137.1"/>
    <property type="molecule type" value="Genomic_DNA"/>
</dbReference>
<proteinExistence type="predicted"/>
<feature type="domain" description="PD-(D/E)XK endonuclease-like" evidence="1">
    <location>
        <begin position="14"/>
        <end position="232"/>
    </location>
</feature>